<dbReference type="Gene3D" id="4.10.830.10">
    <property type="entry name" value="30s Ribosomal Protein S14, Chain N"/>
    <property type="match status" value="1"/>
</dbReference>
<evidence type="ECO:0000313" key="2">
    <source>
        <dbReference type="Ensembl" id="ENSUAMP00000018334.1"/>
    </source>
</evidence>
<dbReference type="PANTHER" id="PTHR12010:SF2">
    <property type="entry name" value="40S RIBOSOMAL PROTEIN S29"/>
    <property type="match status" value="1"/>
</dbReference>
<dbReference type="Proteomes" id="UP000291022">
    <property type="component" value="Unassembled WGS sequence"/>
</dbReference>
<reference evidence="3" key="1">
    <citation type="submission" date="2016-06" db="EMBL/GenBank/DDBJ databases">
        <title>De novo assembly and RNA-Seq shows season-dependent expression and editing in black bear kidneys.</title>
        <authorList>
            <person name="Korstanje R."/>
            <person name="Srivastava A."/>
            <person name="Sarsani V.K."/>
            <person name="Sheehan S.M."/>
            <person name="Seger R.L."/>
            <person name="Barter M.E."/>
            <person name="Lindqvist C."/>
            <person name="Brody L.C."/>
            <person name="Mullikin J.C."/>
        </authorList>
    </citation>
    <scope>NUCLEOTIDE SEQUENCE [LARGE SCALE GENOMIC DNA]</scope>
</reference>
<dbReference type="InterPro" id="IPR039744">
    <property type="entry name" value="RIbosomal_uS14_euk_arc"/>
</dbReference>
<evidence type="ECO:0000313" key="3">
    <source>
        <dbReference type="Proteomes" id="UP000291022"/>
    </source>
</evidence>
<feature type="signal peptide" evidence="1">
    <location>
        <begin position="1"/>
        <end position="18"/>
    </location>
</feature>
<feature type="chain" id="PRO_5019457820" description="LIM zinc-binding domain-containing protein" evidence="1">
    <location>
        <begin position="19"/>
        <end position="52"/>
    </location>
</feature>
<dbReference type="GO" id="GO:0003735">
    <property type="term" value="F:structural constituent of ribosome"/>
    <property type="evidence" value="ECO:0007669"/>
    <property type="project" value="InterPro"/>
</dbReference>
<dbReference type="InterPro" id="IPR043140">
    <property type="entry name" value="Ribosomal_uS14_sf"/>
</dbReference>
<reference evidence="2" key="2">
    <citation type="submission" date="2025-08" db="UniProtKB">
        <authorList>
            <consortium name="Ensembl"/>
        </authorList>
    </citation>
    <scope>IDENTIFICATION</scope>
</reference>
<dbReference type="Ensembl" id="ENSUAMT00000020519.1">
    <property type="protein sequence ID" value="ENSUAMP00000018334.1"/>
    <property type="gene ID" value="ENSUAMG00000014548.1"/>
</dbReference>
<protein>
    <recommendedName>
        <fullName evidence="4">LIM zinc-binding domain-containing protein</fullName>
    </recommendedName>
</protein>
<sequence>MAFFPLCLLCEIWPWSCCVCSIWHGLIWKYGLNVCSQCFQQYEKDTGLIKLD</sequence>
<dbReference type="PANTHER" id="PTHR12010">
    <property type="entry name" value="40S RIBOSOMAL PROTEIN S29"/>
    <property type="match status" value="1"/>
</dbReference>
<name>A0A452RHA3_URSAM</name>
<evidence type="ECO:0000256" key="1">
    <source>
        <dbReference type="SAM" id="SignalP"/>
    </source>
</evidence>
<dbReference type="GO" id="GO:0002181">
    <property type="term" value="P:cytoplasmic translation"/>
    <property type="evidence" value="ECO:0007669"/>
    <property type="project" value="TreeGrafter"/>
</dbReference>
<dbReference type="GeneTree" id="ENSGT01030000235595"/>
<dbReference type="GO" id="GO:0022627">
    <property type="term" value="C:cytosolic small ribosomal subunit"/>
    <property type="evidence" value="ECO:0007669"/>
    <property type="project" value="TreeGrafter"/>
</dbReference>
<keyword evidence="1" id="KW-0732">Signal</keyword>
<accession>A0A452RHA3</accession>
<keyword evidence="3" id="KW-1185">Reference proteome</keyword>
<dbReference type="AlphaFoldDB" id="A0A452RHA3"/>
<dbReference type="STRING" id="9643.ENSUAMP00000018334"/>
<organism evidence="2 3">
    <name type="scientific">Ursus americanus</name>
    <name type="common">American black bear</name>
    <name type="synonym">Euarctos americanus</name>
    <dbReference type="NCBI Taxonomy" id="9643"/>
    <lineage>
        <taxon>Eukaryota</taxon>
        <taxon>Metazoa</taxon>
        <taxon>Chordata</taxon>
        <taxon>Craniata</taxon>
        <taxon>Vertebrata</taxon>
        <taxon>Euteleostomi</taxon>
        <taxon>Mammalia</taxon>
        <taxon>Eutheria</taxon>
        <taxon>Laurasiatheria</taxon>
        <taxon>Carnivora</taxon>
        <taxon>Caniformia</taxon>
        <taxon>Ursidae</taxon>
        <taxon>Ursus</taxon>
    </lineage>
</organism>
<reference evidence="2" key="3">
    <citation type="submission" date="2025-09" db="UniProtKB">
        <authorList>
            <consortium name="Ensembl"/>
        </authorList>
    </citation>
    <scope>IDENTIFICATION</scope>
</reference>
<evidence type="ECO:0008006" key="4">
    <source>
        <dbReference type="Google" id="ProtNLM"/>
    </source>
</evidence>
<proteinExistence type="predicted"/>
<dbReference type="GO" id="GO:0008270">
    <property type="term" value="F:zinc ion binding"/>
    <property type="evidence" value="ECO:0007669"/>
    <property type="project" value="InterPro"/>
</dbReference>